<name>A0A418V3G9_RHOPL</name>
<gene>
    <name evidence="1" type="ORF">D4Q52_16280</name>
</gene>
<evidence type="ECO:0000313" key="1">
    <source>
        <dbReference type="EMBL" id="RJF70618.1"/>
    </source>
</evidence>
<proteinExistence type="predicted"/>
<reference evidence="1 2" key="1">
    <citation type="submission" date="2018-09" db="EMBL/GenBank/DDBJ databases">
        <title>Draft genome sequence of Rhodopseudomonas palustris 2.1.18.</title>
        <authorList>
            <person name="Robertson S.L."/>
            <person name="Meyer T.E."/>
            <person name="Kyndt J.A."/>
        </authorList>
    </citation>
    <scope>NUCLEOTIDE SEQUENCE [LARGE SCALE GENOMIC DNA]</scope>
    <source>
        <strain evidence="1 2">2.1.18</strain>
    </source>
</reference>
<sequence>MSDYVYTGRRSRVLPDNAAIESKLIFGACYVLFLVRAIVSRALPWRKQSGQHQSVFSEAHNAASVLVTSSFMGM</sequence>
<dbReference type="Proteomes" id="UP000285523">
    <property type="component" value="Unassembled WGS sequence"/>
</dbReference>
<accession>A0A418V3G9</accession>
<organism evidence="1 2">
    <name type="scientific">Rhodopseudomonas palustris</name>
    <dbReference type="NCBI Taxonomy" id="1076"/>
    <lineage>
        <taxon>Bacteria</taxon>
        <taxon>Pseudomonadati</taxon>
        <taxon>Pseudomonadota</taxon>
        <taxon>Alphaproteobacteria</taxon>
        <taxon>Hyphomicrobiales</taxon>
        <taxon>Nitrobacteraceae</taxon>
        <taxon>Rhodopseudomonas</taxon>
    </lineage>
</organism>
<evidence type="ECO:0000313" key="2">
    <source>
        <dbReference type="Proteomes" id="UP000285523"/>
    </source>
</evidence>
<protein>
    <submittedName>
        <fullName evidence="1">Uncharacterized protein</fullName>
    </submittedName>
</protein>
<dbReference type="OrthoDB" id="8139252at2"/>
<dbReference type="EMBL" id="QYYD01000016">
    <property type="protein sequence ID" value="RJF70618.1"/>
    <property type="molecule type" value="Genomic_DNA"/>
</dbReference>
<dbReference type="AlphaFoldDB" id="A0A418V3G9"/>
<comment type="caution">
    <text evidence="1">The sequence shown here is derived from an EMBL/GenBank/DDBJ whole genome shotgun (WGS) entry which is preliminary data.</text>
</comment>
<dbReference type="RefSeq" id="WP_119857617.1">
    <property type="nucleotide sequence ID" value="NZ_QYYD01000016.1"/>
</dbReference>